<keyword evidence="4" id="KW-0408">Iron</keyword>
<gene>
    <name evidence="5" type="ORF">JOC58_004744</name>
</gene>
<organism evidence="5 6">
    <name type="scientific">Paenibacillus hunanensis</name>
    <dbReference type="NCBI Taxonomy" id="539262"/>
    <lineage>
        <taxon>Bacteria</taxon>
        <taxon>Bacillati</taxon>
        <taxon>Bacillota</taxon>
        <taxon>Bacilli</taxon>
        <taxon>Bacillales</taxon>
        <taxon>Paenibacillaceae</taxon>
        <taxon>Paenibacillus</taxon>
    </lineage>
</organism>
<dbReference type="PANTHER" id="PTHR46696">
    <property type="entry name" value="P450, PUTATIVE (EUROFUNG)-RELATED"/>
    <property type="match status" value="1"/>
</dbReference>
<name>A0ABU1J5T3_9BACL</name>
<dbReference type="Proteomes" id="UP001185028">
    <property type="component" value="Unassembled WGS sequence"/>
</dbReference>
<dbReference type="EMBL" id="JAVDQH010000042">
    <property type="protein sequence ID" value="MDR6246784.1"/>
    <property type="molecule type" value="Genomic_DNA"/>
</dbReference>
<dbReference type="PANTHER" id="PTHR46696:SF1">
    <property type="entry name" value="CYTOCHROME P450 YJIB-RELATED"/>
    <property type="match status" value="1"/>
</dbReference>
<evidence type="ECO:0000256" key="3">
    <source>
        <dbReference type="ARBA" id="ARBA00023033"/>
    </source>
</evidence>
<evidence type="ECO:0000256" key="1">
    <source>
        <dbReference type="ARBA" id="ARBA00010617"/>
    </source>
</evidence>
<evidence type="ECO:0000313" key="5">
    <source>
        <dbReference type="EMBL" id="MDR6246784.1"/>
    </source>
</evidence>
<evidence type="ECO:0000256" key="2">
    <source>
        <dbReference type="ARBA" id="ARBA00022617"/>
    </source>
</evidence>
<dbReference type="InterPro" id="IPR017972">
    <property type="entry name" value="Cyt_P450_CS"/>
</dbReference>
<dbReference type="PROSITE" id="PS00086">
    <property type="entry name" value="CYTOCHROME_P450"/>
    <property type="match status" value="1"/>
</dbReference>
<dbReference type="PRINTS" id="PR00385">
    <property type="entry name" value="P450"/>
</dbReference>
<dbReference type="InterPro" id="IPR036396">
    <property type="entry name" value="Cyt_P450_sf"/>
</dbReference>
<dbReference type="RefSeq" id="WP_229685846.1">
    <property type="nucleotide sequence ID" value="NZ_BMMB01000007.1"/>
</dbReference>
<keyword evidence="4" id="KW-0479">Metal-binding</keyword>
<keyword evidence="6" id="KW-1185">Reference proteome</keyword>
<keyword evidence="3 4" id="KW-0503">Monooxygenase</keyword>
<sequence length="402" mass="45403">MQSNSEASAMLSPNMIVPQGVKAAGSAFAWYEKMRREAPVHYDEQRGSWDVFRYEDVHRVMSDYKSFSSQTRRGADGQQSDMLLMMDPPKHKKYRAIVNKAFTPKAVAAMEPRIAEITHQLLDQIQPDKSMDIIHDLSFPLPVIVIAELLGVREEDRALFKGWSDTLVEGFSGKDESPQQLAARKQQASRELYQYFMGVIEQRKVQPQHDLVSALLAAEVEGEKLDIPHLLSFCLLLLVAGNETTTNLIGNAVICLTEQPGRWQQLARNRELLDTAIEEALRFRSPVQGMVRKAVEDIEIGGQIIRRDQLVTAWMGSANRDEQKFEAADEYRIDRHPNPHMAFGMGVHFCLGAPLARLEARTALNVLLDRFPDLQAIEGQRLELLPSPMVYGVKSLPVQLRS</sequence>
<dbReference type="PRINTS" id="PR00359">
    <property type="entry name" value="BP450"/>
</dbReference>
<evidence type="ECO:0000313" key="6">
    <source>
        <dbReference type="Proteomes" id="UP001185028"/>
    </source>
</evidence>
<protein>
    <submittedName>
        <fullName evidence="5">Cytochrome P450</fullName>
    </submittedName>
</protein>
<evidence type="ECO:0000256" key="4">
    <source>
        <dbReference type="RuleBase" id="RU000461"/>
    </source>
</evidence>
<comment type="caution">
    <text evidence="5">The sequence shown here is derived from an EMBL/GenBank/DDBJ whole genome shotgun (WGS) entry which is preliminary data.</text>
</comment>
<proteinExistence type="inferred from homology"/>
<comment type="similarity">
    <text evidence="1 4">Belongs to the cytochrome P450 family.</text>
</comment>
<dbReference type="SUPFAM" id="SSF48264">
    <property type="entry name" value="Cytochrome P450"/>
    <property type="match status" value="1"/>
</dbReference>
<keyword evidence="4" id="KW-0560">Oxidoreductase</keyword>
<dbReference type="CDD" id="cd11032">
    <property type="entry name" value="P450_EryK-like"/>
    <property type="match status" value="1"/>
</dbReference>
<dbReference type="Pfam" id="PF00067">
    <property type="entry name" value="p450"/>
    <property type="match status" value="1"/>
</dbReference>
<keyword evidence="2 4" id="KW-0349">Heme</keyword>
<dbReference type="InterPro" id="IPR001128">
    <property type="entry name" value="Cyt_P450"/>
</dbReference>
<dbReference type="Gene3D" id="1.10.630.10">
    <property type="entry name" value="Cytochrome P450"/>
    <property type="match status" value="1"/>
</dbReference>
<reference evidence="5 6" key="1">
    <citation type="submission" date="2023-07" db="EMBL/GenBank/DDBJ databases">
        <title>Genomic Encyclopedia of Type Strains, Phase IV (KMG-IV): sequencing the most valuable type-strain genomes for metagenomic binning, comparative biology and taxonomic classification.</title>
        <authorList>
            <person name="Goeker M."/>
        </authorList>
    </citation>
    <scope>NUCLEOTIDE SEQUENCE [LARGE SCALE GENOMIC DNA]</scope>
    <source>
        <strain evidence="5 6">DSM 22170</strain>
    </source>
</reference>
<accession>A0ABU1J5T3</accession>
<dbReference type="InterPro" id="IPR002397">
    <property type="entry name" value="Cyt_P450_B"/>
</dbReference>